<dbReference type="InterPro" id="IPR000907">
    <property type="entry name" value="LipOase"/>
</dbReference>
<evidence type="ECO:0000256" key="3">
    <source>
        <dbReference type="ARBA" id="ARBA00023002"/>
    </source>
</evidence>
<dbReference type="Pfam" id="PF00305">
    <property type="entry name" value="Lipoxygenase"/>
    <property type="match status" value="1"/>
</dbReference>
<keyword evidence="2" id="KW-0223">Dioxygenase</keyword>
<dbReference type="InterPro" id="IPR036226">
    <property type="entry name" value="LipOase_C_sf"/>
</dbReference>
<keyword evidence="3" id="KW-0560">Oxidoreductase</keyword>
<dbReference type="PROSITE" id="PS51393">
    <property type="entry name" value="LIPOXYGENASE_3"/>
    <property type="match status" value="1"/>
</dbReference>
<dbReference type="Gene3D" id="1.20.245.10">
    <property type="entry name" value="Lipoxygenase-1, Domain 5"/>
    <property type="match status" value="1"/>
</dbReference>
<name>A0A8J5X0T4_DIALT</name>
<accession>A0A8J5X0T4</accession>
<evidence type="ECO:0000256" key="1">
    <source>
        <dbReference type="ARBA" id="ARBA00022723"/>
    </source>
</evidence>
<protein>
    <recommendedName>
        <fullName evidence="4">Lipoxygenase domain-containing protein</fullName>
    </recommendedName>
</protein>
<gene>
    <name evidence="5" type="ORF">KFE25_006605</name>
</gene>
<evidence type="ECO:0000256" key="2">
    <source>
        <dbReference type="ARBA" id="ARBA00022964"/>
    </source>
</evidence>
<proteinExistence type="predicted"/>
<keyword evidence="6" id="KW-1185">Reference proteome</keyword>
<evidence type="ECO:0000313" key="5">
    <source>
        <dbReference type="EMBL" id="KAG8456993.1"/>
    </source>
</evidence>
<dbReference type="GO" id="GO:0034440">
    <property type="term" value="P:lipid oxidation"/>
    <property type="evidence" value="ECO:0007669"/>
    <property type="project" value="InterPro"/>
</dbReference>
<organism evidence="5 6">
    <name type="scientific">Diacronema lutheri</name>
    <name type="common">Unicellular marine alga</name>
    <name type="synonym">Monochrysis lutheri</name>
    <dbReference type="NCBI Taxonomy" id="2081491"/>
    <lineage>
        <taxon>Eukaryota</taxon>
        <taxon>Haptista</taxon>
        <taxon>Haptophyta</taxon>
        <taxon>Pavlovophyceae</taxon>
        <taxon>Pavlovales</taxon>
        <taxon>Pavlovaceae</taxon>
        <taxon>Diacronema</taxon>
    </lineage>
</organism>
<evidence type="ECO:0000313" key="6">
    <source>
        <dbReference type="Proteomes" id="UP000751190"/>
    </source>
</evidence>
<reference evidence="5" key="1">
    <citation type="submission" date="2021-05" db="EMBL/GenBank/DDBJ databases">
        <title>The genome of the haptophyte Pavlova lutheri (Diacronema luteri, Pavlovales) - a model for lipid biosynthesis in eukaryotic algae.</title>
        <authorList>
            <person name="Hulatt C.J."/>
            <person name="Posewitz M.C."/>
        </authorList>
    </citation>
    <scope>NUCLEOTIDE SEQUENCE</scope>
    <source>
        <strain evidence="5">NIVA-4/92</strain>
    </source>
</reference>
<dbReference type="AlphaFoldDB" id="A0A8J5X0T4"/>
<dbReference type="Proteomes" id="UP000751190">
    <property type="component" value="Unassembled WGS sequence"/>
</dbReference>
<dbReference type="SUPFAM" id="SSF48484">
    <property type="entry name" value="Lipoxigenase"/>
    <property type="match status" value="1"/>
</dbReference>
<keyword evidence="1" id="KW-0479">Metal-binding</keyword>
<dbReference type="EMBL" id="JAGTXO010000091">
    <property type="protein sequence ID" value="KAG8456993.1"/>
    <property type="molecule type" value="Genomic_DNA"/>
</dbReference>
<dbReference type="GO" id="GO:0016702">
    <property type="term" value="F:oxidoreductase activity, acting on single donors with incorporation of molecular oxygen, incorporation of two atoms of oxygen"/>
    <property type="evidence" value="ECO:0007669"/>
    <property type="project" value="InterPro"/>
</dbReference>
<dbReference type="GO" id="GO:0046872">
    <property type="term" value="F:metal ion binding"/>
    <property type="evidence" value="ECO:0007669"/>
    <property type="project" value="UniProtKB-KW"/>
</dbReference>
<dbReference type="PANTHER" id="PTHR11771">
    <property type="entry name" value="LIPOXYGENASE"/>
    <property type="match status" value="1"/>
</dbReference>
<sequence>MEARPMRPGYRTYGGAMYLTDDLKHVTKIVLQGTAYTPSDPEFAGALYVFRSGGVYEAVGGPHTVHAHYLDAALVTTCIREMDADHPFRRLLSPFTIASLAVTFGANLSIANDGAILERFGGFQPEGVKMMVREWTKRWRMESFADQLKRKGTAGLSAEAYPYGHFAEKLSYIFDKLADDYMDEYWPTDKDVAADAGLQAFFKSYHDLFPKKTCPNPPPPTCATRATLRSMTSRFMFAVTAQHEQTGNTADSLLAYDAGFVSVPAHGSLKDLASLQPSKQQRVAVQYIQGLTSKHAPSLYQADPKDFQRFLLPDCDPSILKRYMARLWRLHTEVSGFKVAHGIELRPMSAPALDPIDLKIAVTV</sequence>
<evidence type="ECO:0000259" key="4">
    <source>
        <dbReference type="PROSITE" id="PS51393"/>
    </source>
</evidence>
<dbReference type="InterPro" id="IPR013819">
    <property type="entry name" value="LipOase_C"/>
</dbReference>
<feature type="domain" description="Lipoxygenase" evidence="4">
    <location>
        <begin position="1"/>
        <end position="243"/>
    </location>
</feature>
<dbReference type="OrthoDB" id="407298at2759"/>
<comment type="caution">
    <text evidence="5">The sequence shown here is derived from an EMBL/GenBank/DDBJ whole genome shotgun (WGS) entry which is preliminary data.</text>
</comment>